<keyword evidence="1" id="KW-1185">Reference proteome</keyword>
<reference evidence="2" key="1">
    <citation type="submission" date="2025-08" db="UniProtKB">
        <authorList>
            <consortium name="RefSeq"/>
        </authorList>
    </citation>
    <scope>IDENTIFICATION</scope>
    <source>
        <tissue evidence="2">Spleen</tissue>
    </source>
</reference>
<organism evidence="1 2">
    <name type="scientific">Phascolarctos cinereus</name>
    <name type="common">Koala</name>
    <dbReference type="NCBI Taxonomy" id="38626"/>
    <lineage>
        <taxon>Eukaryota</taxon>
        <taxon>Metazoa</taxon>
        <taxon>Chordata</taxon>
        <taxon>Craniata</taxon>
        <taxon>Vertebrata</taxon>
        <taxon>Euteleostomi</taxon>
        <taxon>Mammalia</taxon>
        <taxon>Metatheria</taxon>
        <taxon>Diprotodontia</taxon>
        <taxon>Phascolarctidae</taxon>
        <taxon>Phascolarctos</taxon>
    </lineage>
</organism>
<dbReference type="Proteomes" id="UP000515140">
    <property type="component" value="Unplaced"/>
</dbReference>
<evidence type="ECO:0000313" key="2">
    <source>
        <dbReference type="RefSeq" id="XP_020835424.1"/>
    </source>
</evidence>
<accession>A0A6P5JW57</accession>
<evidence type="ECO:0000313" key="1">
    <source>
        <dbReference type="Proteomes" id="UP000515140"/>
    </source>
</evidence>
<proteinExistence type="predicted"/>
<sequence length="191" mass="19980">MAALLGPSALAQLRWGSAFWSIAAGGLGAFAAAFAKLALKPTDVVGPGGKGAGAPLPARHAGLGLPGLPVVWRILCSDVVGQGHHDLLWTGTDAHKLVRQGGAQGKEEPVGADLRAKVPRAVVGPSESQASRRPLSSGGAVLSCCCCFVFFKFLSREETNARHHLIDSCFKDLFRQGVLVSLGLWQVDLCF</sequence>
<protein>
    <submittedName>
        <fullName evidence="2">Uncharacterized protein LOC110203306 isoform X2</fullName>
    </submittedName>
</protein>
<gene>
    <name evidence="2" type="primary">LOC110203306</name>
</gene>
<dbReference type="RefSeq" id="XP_020835424.1">
    <property type="nucleotide sequence ID" value="XM_020979765.1"/>
</dbReference>
<dbReference type="GeneID" id="110203306"/>
<dbReference type="AlphaFoldDB" id="A0A6P5JW57"/>
<name>A0A6P5JW57_PHACI</name>